<organism evidence="2 3">
    <name type="scientific">Trametes cubensis</name>
    <dbReference type="NCBI Taxonomy" id="1111947"/>
    <lineage>
        <taxon>Eukaryota</taxon>
        <taxon>Fungi</taxon>
        <taxon>Dikarya</taxon>
        <taxon>Basidiomycota</taxon>
        <taxon>Agaricomycotina</taxon>
        <taxon>Agaricomycetes</taxon>
        <taxon>Polyporales</taxon>
        <taxon>Polyporaceae</taxon>
        <taxon>Trametes</taxon>
    </lineage>
</organism>
<evidence type="ECO:0000256" key="1">
    <source>
        <dbReference type="SAM" id="MobiDB-lite"/>
    </source>
</evidence>
<gene>
    <name evidence="2" type="ORF">ONZ51_g11729</name>
</gene>
<keyword evidence="3" id="KW-1185">Reference proteome</keyword>
<dbReference type="Proteomes" id="UP001215151">
    <property type="component" value="Unassembled WGS sequence"/>
</dbReference>
<sequence>MDDNLETPFAAPKPDAPQEREEDEQSSGDEDQGPDWTKIPAAKKDFEPIAQGGSGLQRHVLDRSRAAMLEALKATRTIS</sequence>
<dbReference type="EMBL" id="JAPEVG010000597">
    <property type="protein sequence ID" value="KAJ8457106.1"/>
    <property type="molecule type" value="Genomic_DNA"/>
</dbReference>
<evidence type="ECO:0000313" key="2">
    <source>
        <dbReference type="EMBL" id="KAJ8457106.1"/>
    </source>
</evidence>
<protein>
    <submittedName>
        <fullName evidence="2">Uncharacterized protein</fullName>
    </submittedName>
</protein>
<proteinExistence type="predicted"/>
<feature type="compositionally biased region" description="Acidic residues" evidence="1">
    <location>
        <begin position="20"/>
        <end position="33"/>
    </location>
</feature>
<comment type="caution">
    <text evidence="2">The sequence shown here is derived from an EMBL/GenBank/DDBJ whole genome shotgun (WGS) entry which is preliminary data.</text>
</comment>
<dbReference type="AlphaFoldDB" id="A0AAD7X7K8"/>
<feature type="region of interest" description="Disordered" evidence="1">
    <location>
        <begin position="1"/>
        <end position="58"/>
    </location>
</feature>
<reference evidence="2" key="1">
    <citation type="submission" date="2022-11" db="EMBL/GenBank/DDBJ databases">
        <title>Genome Sequence of Cubamyces cubensis.</title>
        <authorList>
            <person name="Buettner E."/>
        </authorList>
    </citation>
    <scope>NUCLEOTIDE SEQUENCE</scope>
    <source>
        <strain evidence="2">MPL-01</strain>
    </source>
</reference>
<accession>A0AAD7X7K8</accession>
<name>A0AAD7X7K8_9APHY</name>
<evidence type="ECO:0000313" key="3">
    <source>
        <dbReference type="Proteomes" id="UP001215151"/>
    </source>
</evidence>